<dbReference type="AlphaFoldDB" id="A0A9D1PBX9"/>
<dbReference type="PROSITE" id="PS51257">
    <property type="entry name" value="PROKAR_LIPOPROTEIN"/>
    <property type="match status" value="1"/>
</dbReference>
<feature type="region of interest" description="Disordered" evidence="1">
    <location>
        <begin position="29"/>
        <end position="62"/>
    </location>
</feature>
<sequence length="168" mass="18551">MKKSTFPALVLFAGALVFLSGCQTGADPEASSQPISGVSAQESQASSSSAQNEPRSVRENTTQTENAFYNDLLYREYSLGKRVKAGTATITKADILSACDSPSQIVIFRNNEIWKTLDYQGEDITVDIPEDGNYCYMVADENKALWDITELVDMKVIGDMEDWFIPLE</sequence>
<evidence type="ECO:0000256" key="1">
    <source>
        <dbReference type="SAM" id="MobiDB-lite"/>
    </source>
</evidence>
<dbReference type="EMBL" id="DXIQ01000015">
    <property type="protein sequence ID" value="HIV37896.1"/>
    <property type="molecule type" value="Genomic_DNA"/>
</dbReference>
<name>A0A9D1PBX9_9FIRM</name>
<feature type="compositionally biased region" description="Low complexity" evidence="1">
    <location>
        <begin position="39"/>
        <end position="51"/>
    </location>
</feature>
<reference evidence="3" key="2">
    <citation type="submission" date="2021-04" db="EMBL/GenBank/DDBJ databases">
        <authorList>
            <person name="Gilroy R."/>
        </authorList>
    </citation>
    <scope>NUCLEOTIDE SEQUENCE</scope>
    <source>
        <strain evidence="3">CHK195-9823</strain>
    </source>
</reference>
<reference evidence="3" key="1">
    <citation type="journal article" date="2021" name="PeerJ">
        <title>Extensive microbial diversity within the chicken gut microbiome revealed by metagenomics and culture.</title>
        <authorList>
            <person name="Gilroy R."/>
            <person name="Ravi A."/>
            <person name="Getino M."/>
            <person name="Pursley I."/>
            <person name="Horton D.L."/>
            <person name="Alikhan N.F."/>
            <person name="Baker D."/>
            <person name="Gharbi K."/>
            <person name="Hall N."/>
            <person name="Watson M."/>
            <person name="Adriaenssens E.M."/>
            <person name="Foster-Nyarko E."/>
            <person name="Jarju S."/>
            <person name="Secka A."/>
            <person name="Antonio M."/>
            <person name="Oren A."/>
            <person name="Chaudhuri R.R."/>
            <person name="La Ragione R."/>
            <person name="Hildebrand F."/>
            <person name="Pallen M.J."/>
        </authorList>
    </citation>
    <scope>NUCLEOTIDE SEQUENCE</scope>
    <source>
        <strain evidence="3">CHK195-9823</strain>
    </source>
</reference>
<gene>
    <name evidence="3" type="ORF">H9747_02680</name>
</gene>
<evidence type="ECO:0000256" key="2">
    <source>
        <dbReference type="SAM" id="SignalP"/>
    </source>
</evidence>
<dbReference type="Proteomes" id="UP000886814">
    <property type="component" value="Unassembled WGS sequence"/>
</dbReference>
<feature type="chain" id="PRO_5038592615" description="Lipoprotein" evidence="2">
    <location>
        <begin position="27"/>
        <end position="168"/>
    </location>
</feature>
<evidence type="ECO:0000313" key="4">
    <source>
        <dbReference type="Proteomes" id="UP000886814"/>
    </source>
</evidence>
<evidence type="ECO:0000313" key="3">
    <source>
        <dbReference type="EMBL" id="HIV37896.1"/>
    </source>
</evidence>
<feature type="signal peptide" evidence="2">
    <location>
        <begin position="1"/>
        <end position="26"/>
    </location>
</feature>
<accession>A0A9D1PBX9</accession>
<proteinExistence type="predicted"/>
<evidence type="ECO:0008006" key="5">
    <source>
        <dbReference type="Google" id="ProtNLM"/>
    </source>
</evidence>
<organism evidence="3 4">
    <name type="scientific">Candidatus Blautia stercorigallinarum</name>
    <dbReference type="NCBI Taxonomy" id="2838501"/>
    <lineage>
        <taxon>Bacteria</taxon>
        <taxon>Bacillati</taxon>
        <taxon>Bacillota</taxon>
        <taxon>Clostridia</taxon>
        <taxon>Lachnospirales</taxon>
        <taxon>Lachnospiraceae</taxon>
        <taxon>Blautia</taxon>
    </lineage>
</organism>
<keyword evidence="2" id="KW-0732">Signal</keyword>
<comment type="caution">
    <text evidence="3">The sequence shown here is derived from an EMBL/GenBank/DDBJ whole genome shotgun (WGS) entry which is preliminary data.</text>
</comment>
<protein>
    <recommendedName>
        <fullName evidence="5">Lipoprotein</fullName>
    </recommendedName>
</protein>